<sequence length="149" mass="16528">MRKAAVLFLVGLSPFLLGWLLSLGMTTIFAQMGAWFYIVVGLAVLTLWMVVSGTFGFKGSKRGMALTMLCINLPALVVLVLLGVQELSLHAYWDNAVGLLTQFFYLPLLRLGAIVAMWTGQVFWFYFGAFLLLVLSSWLGCRAKDPVKK</sequence>
<dbReference type="RefSeq" id="WP_007494667.1">
    <property type="nucleotide sequence ID" value="NZ_KN174163.1"/>
</dbReference>
<proteinExistence type="predicted"/>
<dbReference type="GeneID" id="63971572"/>
<keyword evidence="1" id="KW-0812">Transmembrane</keyword>
<dbReference type="Proteomes" id="UP000029585">
    <property type="component" value="Unassembled WGS sequence"/>
</dbReference>
<name>A0A096CKQ1_FLAPL</name>
<dbReference type="EMBL" id="ADLO01000058">
    <property type="protein sequence ID" value="KGF55377.1"/>
    <property type="molecule type" value="Genomic_DNA"/>
</dbReference>
<feature type="transmembrane region" description="Helical" evidence="1">
    <location>
        <begin position="34"/>
        <end position="57"/>
    </location>
</feature>
<comment type="caution">
    <text evidence="2">The sequence shown here is derived from an EMBL/GenBank/DDBJ whole genome shotgun (WGS) entry which is preliminary data.</text>
</comment>
<keyword evidence="1" id="KW-0472">Membrane</keyword>
<evidence type="ECO:0000313" key="2">
    <source>
        <dbReference type="EMBL" id="KGF55377.1"/>
    </source>
</evidence>
<reference evidence="2 3" key="1">
    <citation type="submission" date="2011-08" db="EMBL/GenBank/DDBJ databases">
        <title>The Genome Sequence of Clostridium orbiscindens 1_3_50AFAA.</title>
        <authorList>
            <consortium name="The Broad Institute Genome Sequencing Platform"/>
            <person name="Earl A."/>
            <person name="Ward D."/>
            <person name="Feldgarden M."/>
            <person name="Gevers D."/>
            <person name="Daigneault M."/>
            <person name="Strauss J."/>
            <person name="Allen-Vercoe E."/>
            <person name="Young S.K."/>
            <person name="Zeng Q."/>
            <person name="Gargeya S."/>
            <person name="Fitzgerald M."/>
            <person name="Haas B."/>
            <person name="Abouelleil A."/>
            <person name="Alvarado L."/>
            <person name="Arachchi H.M."/>
            <person name="Berlin A."/>
            <person name="Brown A."/>
            <person name="Chapman S.B."/>
            <person name="Chen Z."/>
            <person name="Dunbar C."/>
            <person name="Freedman E."/>
            <person name="Gearin G."/>
            <person name="Gellesch M."/>
            <person name="Goldberg J."/>
            <person name="Griggs A."/>
            <person name="Gujja S."/>
            <person name="Heiman D."/>
            <person name="Howarth C."/>
            <person name="Larson L."/>
            <person name="Lui A."/>
            <person name="MacDonald P.J.P."/>
            <person name="Montmayeur A."/>
            <person name="Murphy C."/>
            <person name="Neiman D."/>
            <person name="Pearson M."/>
            <person name="Priest M."/>
            <person name="Roberts A."/>
            <person name="Saif S."/>
            <person name="Shea T."/>
            <person name="Shenoy N."/>
            <person name="Sisk P."/>
            <person name="Stolte C."/>
            <person name="Sykes S."/>
            <person name="Wortman J."/>
            <person name="Nusbaum C."/>
            <person name="Birren B."/>
        </authorList>
    </citation>
    <scope>NUCLEOTIDE SEQUENCE [LARGE SCALE GENOMIC DNA]</scope>
    <source>
        <strain evidence="2 3">1_3_50AFAA</strain>
    </source>
</reference>
<gene>
    <name evidence="2" type="ORF">HMPREF9460_01970</name>
</gene>
<evidence type="ECO:0000313" key="3">
    <source>
        <dbReference type="Proteomes" id="UP000029585"/>
    </source>
</evidence>
<evidence type="ECO:0000256" key="1">
    <source>
        <dbReference type="SAM" id="Phobius"/>
    </source>
</evidence>
<dbReference type="HOGENOM" id="CLU_1746454_0_0_9"/>
<keyword evidence="3" id="KW-1185">Reference proteome</keyword>
<feature type="transmembrane region" description="Helical" evidence="1">
    <location>
        <begin position="64"/>
        <end position="84"/>
    </location>
</feature>
<dbReference type="AlphaFoldDB" id="A0A096CKQ1"/>
<keyword evidence="1" id="KW-1133">Transmembrane helix</keyword>
<organism evidence="2 3">
    <name type="scientific">Flavonifractor plautii 1_3_50AFAA</name>
    <dbReference type="NCBI Taxonomy" id="742738"/>
    <lineage>
        <taxon>Bacteria</taxon>
        <taxon>Bacillati</taxon>
        <taxon>Bacillota</taxon>
        <taxon>Clostridia</taxon>
        <taxon>Eubacteriales</taxon>
        <taxon>Oscillospiraceae</taxon>
        <taxon>Flavonifractor</taxon>
    </lineage>
</organism>
<feature type="transmembrane region" description="Helical" evidence="1">
    <location>
        <begin position="123"/>
        <end position="140"/>
    </location>
</feature>
<dbReference type="eggNOG" id="ENOG502ZQZT">
    <property type="taxonomic scope" value="Bacteria"/>
</dbReference>
<dbReference type="PATRIC" id="fig|742738.3.peg.2023"/>
<protein>
    <submittedName>
        <fullName evidence="2">Uncharacterized protein</fullName>
    </submittedName>
</protein>
<accession>A0A096CKQ1</accession>